<feature type="compositionally biased region" description="Polar residues" evidence="5">
    <location>
        <begin position="480"/>
        <end position="494"/>
    </location>
</feature>
<dbReference type="InterPro" id="IPR014844">
    <property type="entry name" value="PalH"/>
</dbReference>
<feature type="compositionally biased region" description="Basic and acidic residues" evidence="5">
    <location>
        <begin position="505"/>
        <end position="515"/>
    </location>
</feature>
<feature type="transmembrane region" description="Helical" evidence="6">
    <location>
        <begin position="141"/>
        <end position="159"/>
    </location>
</feature>
<accession>A0AAX4HFF9</accession>
<feature type="transmembrane region" description="Helical" evidence="6">
    <location>
        <begin position="217"/>
        <end position="240"/>
    </location>
</feature>
<evidence type="ECO:0000256" key="4">
    <source>
        <dbReference type="ARBA" id="ARBA00023136"/>
    </source>
</evidence>
<reference evidence="7 8" key="1">
    <citation type="submission" date="2023-10" db="EMBL/GenBank/DDBJ databases">
        <title>Draft Genome Sequence of Candida saopaulonensis from a very Premature Infant with Sepsis.</title>
        <authorList>
            <person name="Ning Y."/>
            <person name="Dai R."/>
            <person name="Xiao M."/>
            <person name="Xu Y."/>
            <person name="Yan Q."/>
            <person name="Zhang L."/>
        </authorList>
    </citation>
    <scope>NUCLEOTIDE SEQUENCE [LARGE SCALE GENOMIC DNA]</scope>
    <source>
        <strain evidence="7 8">19XY460</strain>
    </source>
</reference>
<evidence type="ECO:0000256" key="5">
    <source>
        <dbReference type="SAM" id="MobiDB-lite"/>
    </source>
</evidence>
<feature type="transmembrane region" description="Helical" evidence="6">
    <location>
        <begin position="292"/>
        <end position="314"/>
    </location>
</feature>
<feature type="transmembrane region" description="Helical" evidence="6">
    <location>
        <begin position="326"/>
        <end position="346"/>
    </location>
</feature>
<sequence>MELLPPSLTETYSNYSFYFLLHNNGVSLNCSVYSLTQGYLDYQDYFTQEWFNNTERFLPAYYITNCLVPDVLAQIRAQNVSDEEVTRWMDEYRNNPYNITDNGDLFVALLFTFLGLCVLCWMLMLLYLLLPPHKRKPWPTLLCTLVYLIVLTVILVQITRATEAEYFKDLLNTVKIMCVLGQNHYIYALIVAHFLICVAYIQLLWKMTKASWRWHSTVFALILILVGLVTSICSAAVAPATLGYNRTVVDDALAASIAMGIIFTAWFSYCLAYHTFRAKPRLVAYTHRLLPLAIFTWLVIIGRQALCILLLTYWNEQWLVNSWLSYLPNVIDIYVLAAGWEWLYLIEQVEQKLELSGMLGRRISIDDVMNFSNEWTRGLAGRKYPLMMAWMTDKVTKFKNRRKNQNENPREPDHNSSEINVELGDLTPLASNDDLVVNMDEQSVCEIHHDGGLWSSDSDLDMQSDTQNTTTEVRDDSELVQGTSSAHENSVSNTAPPPFVPHPGLHIDDYWDEKR</sequence>
<evidence type="ECO:0000256" key="3">
    <source>
        <dbReference type="ARBA" id="ARBA00022989"/>
    </source>
</evidence>
<dbReference type="RefSeq" id="XP_062879716.1">
    <property type="nucleotide sequence ID" value="XM_063023646.1"/>
</dbReference>
<evidence type="ECO:0000313" key="7">
    <source>
        <dbReference type="EMBL" id="WPK27338.1"/>
    </source>
</evidence>
<keyword evidence="8" id="KW-1185">Reference proteome</keyword>
<protein>
    <submittedName>
        <fullName evidence="7">Uncharacterized protein</fullName>
    </submittedName>
</protein>
<keyword evidence="4 6" id="KW-0472">Membrane</keyword>
<dbReference type="PANTHER" id="PTHR35779:SF2">
    <property type="entry name" value="PROTEIN DFG16"/>
    <property type="match status" value="1"/>
</dbReference>
<evidence type="ECO:0000256" key="6">
    <source>
        <dbReference type="SAM" id="Phobius"/>
    </source>
</evidence>
<dbReference type="GO" id="GO:0071467">
    <property type="term" value="P:cellular response to pH"/>
    <property type="evidence" value="ECO:0007669"/>
    <property type="project" value="TreeGrafter"/>
</dbReference>
<feature type="transmembrane region" description="Helical" evidence="6">
    <location>
        <begin position="252"/>
        <end position="272"/>
    </location>
</feature>
<evidence type="ECO:0000256" key="1">
    <source>
        <dbReference type="ARBA" id="ARBA00004141"/>
    </source>
</evidence>
<dbReference type="KEGG" id="asau:88175783"/>
<organism evidence="7 8">
    <name type="scientific">Australozyma saopauloensis</name>
    <dbReference type="NCBI Taxonomy" id="291208"/>
    <lineage>
        <taxon>Eukaryota</taxon>
        <taxon>Fungi</taxon>
        <taxon>Dikarya</taxon>
        <taxon>Ascomycota</taxon>
        <taxon>Saccharomycotina</taxon>
        <taxon>Pichiomycetes</taxon>
        <taxon>Metschnikowiaceae</taxon>
        <taxon>Australozyma</taxon>
    </lineage>
</organism>
<name>A0AAX4HFF9_9ASCO</name>
<dbReference type="Pfam" id="PF08733">
    <property type="entry name" value="PalH"/>
    <property type="match status" value="1"/>
</dbReference>
<dbReference type="PANTHER" id="PTHR35779">
    <property type="entry name" value="PH-RESPONSE REGULATOR PROTEIN PALH/RIM21"/>
    <property type="match status" value="1"/>
</dbReference>
<evidence type="ECO:0000256" key="2">
    <source>
        <dbReference type="ARBA" id="ARBA00022692"/>
    </source>
</evidence>
<keyword evidence="3 6" id="KW-1133">Transmembrane helix</keyword>
<feature type="region of interest" description="Disordered" evidence="5">
    <location>
        <begin position="449"/>
        <end position="515"/>
    </location>
</feature>
<dbReference type="AlphaFoldDB" id="A0AAX4HFF9"/>
<keyword evidence="2 6" id="KW-0812">Transmembrane</keyword>
<dbReference type="GO" id="GO:0005886">
    <property type="term" value="C:plasma membrane"/>
    <property type="evidence" value="ECO:0007669"/>
    <property type="project" value="TreeGrafter"/>
</dbReference>
<dbReference type="EMBL" id="CP138899">
    <property type="protein sequence ID" value="WPK27338.1"/>
    <property type="molecule type" value="Genomic_DNA"/>
</dbReference>
<dbReference type="GeneID" id="88175783"/>
<proteinExistence type="predicted"/>
<gene>
    <name evidence="7" type="ORF">PUMCH_004723</name>
</gene>
<feature type="transmembrane region" description="Helical" evidence="6">
    <location>
        <begin position="105"/>
        <end position="129"/>
    </location>
</feature>
<feature type="transmembrane region" description="Helical" evidence="6">
    <location>
        <begin position="185"/>
        <end position="205"/>
    </location>
</feature>
<comment type="subcellular location">
    <subcellularLocation>
        <location evidence="1">Membrane</location>
        <topology evidence="1">Multi-pass membrane protein</topology>
    </subcellularLocation>
</comment>
<evidence type="ECO:0000313" key="8">
    <source>
        <dbReference type="Proteomes" id="UP001338582"/>
    </source>
</evidence>
<dbReference type="Proteomes" id="UP001338582">
    <property type="component" value="Chromosome 6"/>
</dbReference>